<dbReference type="InterPro" id="IPR001810">
    <property type="entry name" value="F-box_dom"/>
</dbReference>
<dbReference type="Pfam" id="PF12937">
    <property type="entry name" value="F-box-like"/>
    <property type="match status" value="1"/>
</dbReference>
<comment type="caution">
    <text evidence="2">The sequence shown here is derived from an EMBL/GenBank/DDBJ whole genome shotgun (WGS) entry which is preliminary data.</text>
</comment>
<protein>
    <recommendedName>
        <fullName evidence="1">F-box domain-containing protein</fullName>
    </recommendedName>
</protein>
<evidence type="ECO:0000259" key="1">
    <source>
        <dbReference type="Pfam" id="PF12937"/>
    </source>
</evidence>
<reference evidence="2" key="1">
    <citation type="journal article" date="2020" name="Nat. Commun.">
        <title>Large-scale genome sequencing of mycorrhizal fungi provides insights into the early evolution of symbiotic traits.</title>
        <authorList>
            <person name="Miyauchi S."/>
            <person name="Kiss E."/>
            <person name="Kuo A."/>
            <person name="Drula E."/>
            <person name="Kohler A."/>
            <person name="Sanchez-Garcia M."/>
            <person name="Morin E."/>
            <person name="Andreopoulos B."/>
            <person name="Barry K.W."/>
            <person name="Bonito G."/>
            <person name="Buee M."/>
            <person name="Carver A."/>
            <person name="Chen C."/>
            <person name="Cichocki N."/>
            <person name="Clum A."/>
            <person name="Culley D."/>
            <person name="Crous P.W."/>
            <person name="Fauchery L."/>
            <person name="Girlanda M."/>
            <person name="Hayes R.D."/>
            <person name="Keri Z."/>
            <person name="LaButti K."/>
            <person name="Lipzen A."/>
            <person name="Lombard V."/>
            <person name="Magnuson J."/>
            <person name="Maillard F."/>
            <person name="Murat C."/>
            <person name="Nolan M."/>
            <person name="Ohm R.A."/>
            <person name="Pangilinan J."/>
            <person name="Pereira M.F."/>
            <person name="Perotto S."/>
            <person name="Peter M."/>
            <person name="Pfister S."/>
            <person name="Riley R."/>
            <person name="Sitrit Y."/>
            <person name="Stielow J.B."/>
            <person name="Szollosi G."/>
            <person name="Zifcakova L."/>
            <person name="Stursova M."/>
            <person name="Spatafora J.W."/>
            <person name="Tedersoo L."/>
            <person name="Vaario L.M."/>
            <person name="Yamada A."/>
            <person name="Yan M."/>
            <person name="Wang P."/>
            <person name="Xu J."/>
            <person name="Bruns T."/>
            <person name="Baldrian P."/>
            <person name="Vilgalys R."/>
            <person name="Dunand C."/>
            <person name="Henrissat B."/>
            <person name="Grigoriev I.V."/>
            <person name="Hibbett D."/>
            <person name="Nagy L.G."/>
            <person name="Martin F.M."/>
        </authorList>
    </citation>
    <scope>NUCLEOTIDE SEQUENCE</scope>
    <source>
        <strain evidence="2">UP504</strain>
    </source>
</reference>
<keyword evidence="3" id="KW-1185">Reference proteome</keyword>
<dbReference type="EMBL" id="MU128999">
    <property type="protein sequence ID" value="KAF9511511.1"/>
    <property type="molecule type" value="Genomic_DNA"/>
</dbReference>
<dbReference type="AlphaFoldDB" id="A0A9P6ATB7"/>
<dbReference type="Proteomes" id="UP000886523">
    <property type="component" value="Unassembled WGS sequence"/>
</dbReference>
<name>A0A9P6ATB7_9AGAM</name>
<dbReference type="Gene3D" id="1.20.1280.50">
    <property type="match status" value="1"/>
</dbReference>
<sequence>MGNDNILGLAPVHRLPPEILSFIFKLAIPPLERLDRRRSKVAIMCVSHYWRDLAIKTVSLWTTLHLSYKYSNRPDSESIPKEMRRTLERSKSAPLTIIWDTEHGIPANKEAIDIVRGHIWRLVDLELVAIKSPLISDLEAILGCGGVTPTLTFLACTGRKHPTVSP</sequence>
<organism evidence="2 3">
    <name type="scientific">Hydnum rufescens UP504</name>
    <dbReference type="NCBI Taxonomy" id="1448309"/>
    <lineage>
        <taxon>Eukaryota</taxon>
        <taxon>Fungi</taxon>
        <taxon>Dikarya</taxon>
        <taxon>Basidiomycota</taxon>
        <taxon>Agaricomycotina</taxon>
        <taxon>Agaricomycetes</taxon>
        <taxon>Cantharellales</taxon>
        <taxon>Hydnaceae</taxon>
        <taxon>Hydnum</taxon>
    </lineage>
</organism>
<feature type="domain" description="F-box" evidence="1">
    <location>
        <begin position="13"/>
        <end position="66"/>
    </location>
</feature>
<evidence type="ECO:0000313" key="2">
    <source>
        <dbReference type="EMBL" id="KAF9511511.1"/>
    </source>
</evidence>
<evidence type="ECO:0000313" key="3">
    <source>
        <dbReference type="Proteomes" id="UP000886523"/>
    </source>
</evidence>
<proteinExistence type="predicted"/>
<gene>
    <name evidence="2" type="ORF">BS47DRAFT_1165777</name>
</gene>
<accession>A0A9P6ATB7</accession>
<dbReference type="OrthoDB" id="3268380at2759"/>